<gene>
    <name evidence="1" type="ORF">PHET_06681</name>
</gene>
<evidence type="ECO:0000313" key="2">
    <source>
        <dbReference type="Proteomes" id="UP000748531"/>
    </source>
</evidence>
<comment type="caution">
    <text evidence="1">The sequence shown here is derived from an EMBL/GenBank/DDBJ whole genome shotgun (WGS) entry which is preliminary data.</text>
</comment>
<dbReference type="Proteomes" id="UP000748531">
    <property type="component" value="Unassembled WGS sequence"/>
</dbReference>
<dbReference type="OrthoDB" id="6243591at2759"/>
<proteinExistence type="predicted"/>
<evidence type="ECO:0000313" key="1">
    <source>
        <dbReference type="EMBL" id="KAF5400184.1"/>
    </source>
</evidence>
<sequence length="491" mass="55053">MEQQEKQVMNGFLAKSPNSNLHPDQSQIGTRLRTRSWDGFSNVPNNHASSQLQFSTLKGAMLPVECKKTVRLPLPLVQAKFGKEPGEDTTNILPPERKDSTIFEAWRKRNYNSPKIFNRDSLSAHSHGSVARYQQCDPTREARLLESENLSQNQRHLMAPVLSTFSPKVTKKPGYLNAVVTNPTILPPHMSQPLGANADYSINPTQKRCHSEPPPDARLVTQVKEKVSEMAKQPYQTFATSLKQTTNINRPNELISIIDRLQQRSEEAALSDLSLNPTFPIIKSSFGDRKTSEISKGTDNHLPKSTAPSTEILRLSFTSVPNSFIPQNQACTTVTTIATGSEPLTVYRPTLSPTSRPASAALNDQEMTLGKQSVNRYNSWNSRMFSHDYEALNVPKPDRDLLIHPSSLPRQRDVPSLRAGRPFTPYLNEQTMTGYLRAGTNSELQPPTPKESSRSMQVLKNQTPESGHSCLSKCCYCYHNFMKHCYIFSLT</sequence>
<dbReference type="AlphaFoldDB" id="A0A8J4TJE0"/>
<keyword evidence="2" id="KW-1185">Reference proteome</keyword>
<dbReference type="EMBL" id="LUCH01003399">
    <property type="protein sequence ID" value="KAF5400184.1"/>
    <property type="molecule type" value="Genomic_DNA"/>
</dbReference>
<reference evidence="1" key="1">
    <citation type="submission" date="2019-05" db="EMBL/GenBank/DDBJ databases">
        <title>Annotation for the trematode Paragonimus heterotremus.</title>
        <authorList>
            <person name="Choi Y.-J."/>
        </authorList>
    </citation>
    <scope>NUCLEOTIDE SEQUENCE</scope>
    <source>
        <strain evidence="1">LC</strain>
    </source>
</reference>
<accession>A0A8J4TJE0</accession>
<protein>
    <submittedName>
        <fullName evidence="1">Uncharacterized protein</fullName>
    </submittedName>
</protein>
<organism evidence="1 2">
    <name type="scientific">Paragonimus heterotremus</name>
    <dbReference type="NCBI Taxonomy" id="100268"/>
    <lineage>
        <taxon>Eukaryota</taxon>
        <taxon>Metazoa</taxon>
        <taxon>Spiralia</taxon>
        <taxon>Lophotrochozoa</taxon>
        <taxon>Platyhelminthes</taxon>
        <taxon>Trematoda</taxon>
        <taxon>Digenea</taxon>
        <taxon>Plagiorchiida</taxon>
        <taxon>Troglotremata</taxon>
        <taxon>Troglotrematidae</taxon>
        <taxon>Paragonimus</taxon>
    </lineage>
</organism>
<name>A0A8J4TJE0_9TREM</name>